<gene>
    <name evidence="2" type="ORF">BCR43DRAFT_507312</name>
</gene>
<protein>
    <submittedName>
        <fullName evidence="2">Uncharacterized protein</fullName>
    </submittedName>
</protein>
<organism evidence="2 3">
    <name type="scientific">Syncephalastrum racemosum</name>
    <name type="common">Filamentous fungus</name>
    <dbReference type="NCBI Taxonomy" id="13706"/>
    <lineage>
        <taxon>Eukaryota</taxon>
        <taxon>Fungi</taxon>
        <taxon>Fungi incertae sedis</taxon>
        <taxon>Mucoromycota</taxon>
        <taxon>Mucoromycotina</taxon>
        <taxon>Mucoromycetes</taxon>
        <taxon>Mucorales</taxon>
        <taxon>Syncephalastraceae</taxon>
        <taxon>Syncephalastrum</taxon>
    </lineage>
</organism>
<dbReference type="Proteomes" id="UP000242180">
    <property type="component" value="Unassembled WGS sequence"/>
</dbReference>
<feature type="compositionally biased region" description="Basic and acidic residues" evidence="1">
    <location>
        <begin position="1"/>
        <end position="11"/>
    </location>
</feature>
<reference evidence="2 3" key="1">
    <citation type="submission" date="2016-07" db="EMBL/GenBank/DDBJ databases">
        <title>Pervasive Adenine N6-methylation of Active Genes in Fungi.</title>
        <authorList>
            <consortium name="DOE Joint Genome Institute"/>
            <person name="Mondo S.J."/>
            <person name="Dannebaum R.O."/>
            <person name="Kuo R.C."/>
            <person name="Labutti K."/>
            <person name="Haridas S."/>
            <person name="Kuo A."/>
            <person name="Salamov A."/>
            <person name="Ahrendt S.R."/>
            <person name="Lipzen A."/>
            <person name="Sullivan W."/>
            <person name="Andreopoulos W.B."/>
            <person name="Clum A."/>
            <person name="Lindquist E."/>
            <person name="Daum C."/>
            <person name="Ramamoorthy G.K."/>
            <person name="Gryganskyi A."/>
            <person name="Culley D."/>
            <person name="Magnuson J.K."/>
            <person name="James T.Y."/>
            <person name="O'Malley M.A."/>
            <person name="Stajich J.E."/>
            <person name="Spatafora J.W."/>
            <person name="Visel A."/>
            <person name="Grigoriev I.V."/>
        </authorList>
    </citation>
    <scope>NUCLEOTIDE SEQUENCE [LARGE SCALE GENOMIC DNA]</scope>
    <source>
        <strain evidence="2 3">NRRL 2496</strain>
    </source>
</reference>
<accession>A0A1X2H6J1</accession>
<feature type="region of interest" description="Disordered" evidence="1">
    <location>
        <begin position="1"/>
        <end position="53"/>
    </location>
</feature>
<feature type="region of interest" description="Disordered" evidence="1">
    <location>
        <begin position="224"/>
        <end position="319"/>
    </location>
</feature>
<evidence type="ECO:0000313" key="2">
    <source>
        <dbReference type="EMBL" id="ORY94096.1"/>
    </source>
</evidence>
<dbReference type="AlphaFoldDB" id="A0A1X2H6J1"/>
<proteinExistence type="predicted"/>
<name>A0A1X2H6J1_SYNRA</name>
<feature type="region of interest" description="Disordered" evidence="1">
    <location>
        <begin position="76"/>
        <end position="104"/>
    </location>
</feature>
<evidence type="ECO:0000256" key="1">
    <source>
        <dbReference type="SAM" id="MobiDB-lite"/>
    </source>
</evidence>
<feature type="compositionally biased region" description="Basic and acidic residues" evidence="1">
    <location>
        <begin position="296"/>
        <end position="308"/>
    </location>
</feature>
<comment type="caution">
    <text evidence="2">The sequence shown here is derived from an EMBL/GenBank/DDBJ whole genome shotgun (WGS) entry which is preliminary data.</text>
</comment>
<dbReference type="InParanoid" id="A0A1X2H6J1"/>
<dbReference type="EMBL" id="MCGN01000008">
    <property type="protein sequence ID" value="ORY94096.1"/>
    <property type="molecule type" value="Genomic_DNA"/>
</dbReference>
<evidence type="ECO:0000313" key="3">
    <source>
        <dbReference type="Proteomes" id="UP000242180"/>
    </source>
</evidence>
<sequence length="416" mass="47919">MANPRLADDSGGRSQSDLAHFLGDSTDQQDYGLLEPEQTSNNAGNDEELDRPITERTGRLILQRLNELIELNSRQHHITRKPVRREQPQAEGPQPPRRCDRPREIVNGKPRLSSINNDVIDETLQNFFVVAEEDVQSIRNDLTIHLMRVCVAYIETRLIQKRLSPVTPWKNVPRLIKDRAFERFNAKAMEVLRIDISLCEGCWIAHHCIHSGWNNYINRETKRQQPHVDGQSREDRFRLSVSPAPVGRRATDPGDASYVLGHSAYDEDSNRIVSHSQSRRTVSGGNNSTNVNAGQYEDKDIHPGHDADGDLDDEEQPTHLHPYDLNRYQTLRDAANIHDDMNSRTAVKERDPATVIVGTSLCDHTKGIGRPRGYDPYYDDDYYQYYQHYPENDTTYLDDTRLTYDEYYSDEYYHDG</sequence>
<dbReference type="OrthoDB" id="2289220at2759"/>
<keyword evidence="3" id="KW-1185">Reference proteome</keyword>
<feature type="compositionally biased region" description="Polar residues" evidence="1">
    <location>
        <begin position="271"/>
        <end position="293"/>
    </location>
</feature>